<dbReference type="SMART" id="SM00486">
    <property type="entry name" value="POLBc"/>
    <property type="match status" value="1"/>
</dbReference>
<keyword evidence="4 8" id="KW-0235">DNA replication</keyword>
<evidence type="ECO:0000259" key="9">
    <source>
        <dbReference type="Pfam" id="PF03175"/>
    </source>
</evidence>
<evidence type="ECO:0000256" key="1">
    <source>
        <dbReference type="ARBA" id="ARBA00005755"/>
    </source>
</evidence>
<reference evidence="10" key="1">
    <citation type="submission" date="2016-04" db="EMBL/GenBank/DDBJ databases">
        <title>Complete Sequence and Comparative Analysis of the Mitochondrial Genome of Coconut Palm (Cocos nucifera).</title>
        <authorList>
            <person name="Liu W."/>
            <person name="Lin Q."/>
            <person name="Aljohi H.A."/>
            <person name="Zhao Y."/>
            <person name="Zeng J."/>
            <person name="Hu S."/>
            <person name="Yu J."/>
        </authorList>
    </citation>
    <scope>NUCLEOTIDE SEQUENCE</scope>
</reference>
<evidence type="ECO:0000256" key="5">
    <source>
        <dbReference type="ARBA" id="ARBA00022932"/>
    </source>
</evidence>
<feature type="domain" description="DNA-directed DNA polymerase family B mitochondria/virus" evidence="9">
    <location>
        <begin position="120"/>
        <end position="209"/>
    </location>
</feature>
<dbReference type="Gene3D" id="3.30.420.10">
    <property type="entry name" value="Ribonuclease H-like superfamily/Ribonuclease H"/>
    <property type="match status" value="1"/>
</dbReference>
<evidence type="ECO:0000256" key="4">
    <source>
        <dbReference type="ARBA" id="ARBA00022705"/>
    </source>
</evidence>
<dbReference type="EMBL" id="KX028885">
    <property type="protein sequence ID" value="AOX12937.1"/>
    <property type="molecule type" value="Genomic_DNA"/>
</dbReference>
<dbReference type="RefSeq" id="YP_009315943.1">
    <property type="nucleotide sequence ID" value="NC_031696.1"/>
</dbReference>
<keyword evidence="6 8" id="KW-0238">DNA-binding</keyword>
<geneLocation type="mitochondrion" evidence="10"/>
<dbReference type="AlphaFoldDB" id="A0A2Z2CAN2"/>
<keyword evidence="10" id="KW-0496">Mitochondrion</keyword>
<dbReference type="Pfam" id="PF03175">
    <property type="entry name" value="DNA_pol_B_2"/>
    <property type="match status" value="2"/>
</dbReference>
<dbReference type="SUPFAM" id="SSF53098">
    <property type="entry name" value="Ribonuclease H-like"/>
    <property type="match status" value="1"/>
</dbReference>
<dbReference type="InterPro" id="IPR012337">
    <property type="entry name" value="RNaseH-like_sf"/>
</dbReference>
<dbReference type="GO" id="GO:0006260">
    <property type="term" value="P:DNA replication"/>
    <property type="evidence" value="ECO:0007669"/>
    <property type="project" value="UniProtKB-KW"/>
</dbReference>
<dbReference type="PRINTS" id="PR00106">
    <property type="entry name" value="DNAPOLB"/>
</dbReference>
<gene>
    <name evidence="10" type="primary">rpo</name>
</gene>
<dbReference type="GeneID" id="30090204"/>
<keyword evidence="3 8" id="KW-0548">Nucleotidyltransferase</keyword>
<dbReference type="GO" id="GO:0000166">
    <property type="term" value="F:nucleotide binding"/>
    <property type="evidence" value="ECO:0007669"/>
    <property type="project" value="InterPro"/>
</dbReference>
<feature type="domain" description="DNA-directed DNA polymerase family B mitochondria/virus" evidence="9">
    <location>
        <begin position="214"/>
        <end position="527"/>
    </location>
</feature>
<evidence type="ECO:0000256" key="8">
    <source>
        <dbReference type="RuleBase" id="RU000442"/>
    </source>
</evidence>
<dbReference type="EC" id="2.7.7.7" evidence="8"/>
<dbReference type="InterPro" id="IPR017964">
    <property type="entry name" value="DNA-dir_DNA_pol_B_CS"/>
</dbReference>
<evidence type="ECO:0000256" key="3">
    <source>
        <dbReference type="ARBA" id="ARBA00022695"/>
    </source>
</evidence>
<dbReference type="Gene3D" id="3.90.1600.10">
    <property type="entry name" value="Palm domain of DNA polymerase"/>
    <property type="match status" value="2"/>
</dbReference>
<keyword evidence="5 8" id="KW-0239">DNA-directed DNA polymerase</keyword>
<dbReference type="InterPro" id="IPR036397">
    <property type="entry name" value="RNaseH_sf"/>
</dbReference>
<organism evidence="10">
    <name type="scientific">Cocos nucifera</name>
    <name type="common">Coconut palm</name>
    <dbReference type="NCBI Taxonomy" id="13894"/>
    <lineage>
        <taxon>Eukaryota</taxon>
        <taxon>Viridiplantae</taxon>
        <taxon>Streptophyta</taxon>
        <taxon>Embryophyta</taxon>
        <taxon>Tracheophyta</taxon>
        <taxon>Spermatophyta</taxon>
        <taxon>Magnoliopsida</taxon>
        <taxon>Liliopsida</taxon>
        <taxon>Arecaceae</taxon>
        <taxon>Arecoideae</taxon>
        <taxon>Cocoseae</taxon>
        <taxon>Attaleinae</taxon>
        <taxon>Cocos</taxon>
    </lineage>
</organism>
<sequence>MQADKIEIIEPRTARKIKKKMRSYPPGHITAVKQSSTDTEMQPFLVADTETILIDDVHKPYAAGLLKVMPGEDLSSKDKCIETYFSEDYTIILSSFEERSTKVLFDLIERISTIVKKDKSIRTIYFHNFSRFDGIILLKHLACHHKQYRVKPMMRNNKLYELVVFHGKIKLFRFRDSLNILPSNLDNLAKNLCPELGSKGSIPYEDVKLSNLVSMKTRLLDYMKQDILLLGGVMRKAQDLYWNAYKVDIESKITLPSLALTIFRKIYYDPKTFPIHIPNLFEDTFIRRGYYGGHADTYIPYGENLYYYDVNSLYPFIMKTFPMPGGKPKWCGNLEGQDLDGLFGFIEAYVLCPKTIKRPFLPYRDDKNTLLFPTGEFIGVYYSEELKYARSLGYTVIPLSGYLFEKMETPFESFVSSLFESRLKAKESGNDALSYVYKNLMNSLYGRFGINPVTTVTEVCSQDRYNFLIRNSDLIFADQLNEKYYIVSYWSGKGSDYWNPPKISAVQLAAAITACARIYMYPYISREDCYYTDTDSVVLGQPLPEEEIHSSVLGKFKLEHKVKKAIFLAPKSYSLLAEDGVVLKHKGPAKAFISEEWFESQYEDISRTEQVSVEAPFRIDFKKLNITKKEIQVNLGIKVGTKRIPVYSGEDWVDTKPMEITDLSGLNTLGIIMKKSLRAKIMKLLDDNARIHSILAEKEREIEEKNQDG</sequence>
<dbReference type="PANTHER" id="PTHR33568">
    <property type="entry name" value="DNA POLYMERASE"/>
    <property type="match status" value="1"/>
</dbReference>
<comment type="similarity">
    <text evidence="1 8">Belongs to the DNA polymerase type-B family.</text>
</comment>
<dbReference type="GO" id="GO:0003677">
    <property type="term" value="F:DNA binding"/>
    <property type="evidence" value="ECO:0007669"/>
    <property type="project" value="UniProtKB-KW"/>
</dbReference>
<protein>
    <recommendedName>
        <fullName evidence="8">DNA polymerase</fullName>
        <ecNumber evidence="8">2.7.7.7</ecNumber>
    </recommendedName>
</protein>
<evidence type="ECO:0000313" key="10">
    <source>
        <dbReference type="EMBL" id="AOX12937.1"/>
    </source>
</evidence>
<dbReference type="Gene3D" id="1.10.287.690">
    <property type="entry name" value="Helix hairpin bin"/>
    <property type="match status" value="1"/>
</dbReference>
<dbReference type="InterPro" id="IPR043502">
    <property type="entry name" value="DNA/RNA_pol_sf"/>
</dbReference>
<dbReference type="InterPro" id="IPR023211">
    <property type="entry name" value="DNA_pol_palm_dom_sf"/>
</dbReference>
<comment type="catalytic activity">
    <reaction evidence="7 8">
        <text>DNA(n) + a 2'-deoxyribonucleoside 5'-triphosphate = DNA(n+1) + diphosphate</text>
        <dbReference type="Rhea" id="RHEA:22508"/>
        <dbReference type="Rhea" id="RHEA-COMP:17339"/>
        <dbReference type="Rhea" id="RHEA-COMP:17340"/>
        <dbReference type="ChEBI" id="CHEBI:33019"/>
        <dbReference type="ChEBI" id="CHEBI:61560"/>
        <dbReference type="ChEBI" id="CHEBI:173112"/>
        <dbReference type="EC" id="2.7.7.7"/>
    </reaction>
</comment>
<dbReference type="InterPro" id="IPR004868">
    <property type="entry name" value="DNA-dir_DNA_pol_B_mt/vir"/>
</dbReference>
<evidence type="ECO:0000256" key="7">
    <source>
        <dbReference type="ARBA" id="ARBA00049244"/>
    </source>
</evidence>
<dbReference type="GO" id="GO:0003887">
    <property type="term" value="F:DNA-directed DNA polymerase activity"/>
    <property type="evidence" value="ECO:0007669"/>
    <property type="project" value="UniProtKB-KW"/>
</dbReference>
<accession>A0A2Z2CAN2</accession>
<dbReference type="PANTHER" id="PTHR33568:SF3">
    <property type="entry name" value="DNA-DIRECTED DNA POLYMERASE"/>
    <property type="match status" value="1"/>
</dbReference>
<dbReference type="InterPro" id="IPR006172">
    <property type="entry name" value="DNA-dir_DNA_pol_B"/>
</dbReference>
<proteinExistence type="inferred from homology"/>
<name>A0A2Z2CAN2_COCNU</name>
<dbReference type="SUPFAM" id="SSF56672">
    <property type="entry name" value="DNA/RNA polymerases"/>
    <property type="match status" value="1"/>
</dbReference>
<keyword evidence="2 8" id="KW-0808">Transferase</keyword>
<dbReference type="PROSITE" id="PS00116">
    <property type="entry name" value="DNA_POLYMERASE_B"/>
    <property type="match status" value="1"/>
</dbReference>
<evidence type="ECO:0000256" key="6">
    <source>
        <dbReference type="ARBA" id="ARBA00023125"/>
    </source>
</evidence>
<evidence type="ECO:0000256" key="2">
    <source>
        <dbReference type="ARBA" id="ARBA00022679"/>
    </source>
</evidence>